<feature type="domain" description="PPIase cyclophilin-type" evidence="7">
    <location>
        <begin position="44"/>
        <end position="235"/>
    </location>
</feature>
<evidence type="ECO:0000256" key="6">
    <source>
        <dbReference type="SAM" id="SignalP"/>
    </source>
</evidence>
<evidence type="ECO:0000256" key="2">
    <source>
        <dbReference type="ARBA" id="ARBA00007365"/>
    </source>
</evidence>
<dbReference type="PROSITE" id="PS00170">
    <property type="entry name" value="CSA_PPIASE_1"/>
    <property type="match status" value="1"/>
</dbReference>
<dbReference type="PROSITE" id="PS50072">
    <property type="entry name" value="CSA_PPIASE_2"/>
    <property type="match status" value="1"/>
</dbReference>
<dbReference type="InterPro" id="IPR024936">
    <property type="entry name" value="Cyclophilin-type_PPIase"/>
</dbReference>
<dbReference type="InterPro" id="IPR044666">
    <property type="entry name" value="Cyclophilin_A-like"/>
</dbReference>
<dbReference type="EMBL" id="DXHL01000034">
    <property type="protein sequence ID" value="HIW11354.1"/>
    <property type="molecule type" value="Genomic_DNA"/>
</dbReference>
<evidence type="ECO:0000259" key="7">
    <source>
        <dbReference type="PROSITE" id="PS50072"/>
    </source>
</evidence>
<keyword evidence="5 8" id="KW-0413">Isomerase</keyword>
<dbReference type="GO" id="GO:0003755">
    <property type="term" value="F:peptidyl-prolyl cis-trans isomerase activity"/>
    <property type="evidence" value="ECO:0007669"/>
    <property type="project" value="UniProtKB-KW"/>
</dbReference>
<evidence type="ECO:0000256" key="1">
    <source>
        <dbReference type="ARBA" id="ARBA00002388"/>
    </source>
</evidence>
<dbReference type="GO" id="GO:0006457">
    <property type="term" value="P:protein folding"/>
    <property type="evidence" value="ECO:0007669"/>
    <property type="project" value="InterPro"/>
</dbReference>
<protein>
    <recommendedName>
        <fullName evidence="3">peptidylprolyl isomerase</fullName>
        <ecNumber evidence="3">5.2.1.8</ecNumber>
    </recommendedName>
</protein>
<dbReference type="InterPro" id="IPR020892">
    <property type="entry name" value="Cyclophilin-type_PPIase_CS"/>
</dbReference>
<dbReference type="PANTHER" id="PTHR45625">
    <property type="entry name" value="PEPTIDYL-PROLYL CIS-TRANS ISOMERASE-RELATED"/>
    <property type="match status" value="1"/>
</dbReference>
<sequence length="245" mass="27434">MKKNGCLLLLMLVLSAVVDTAAAKKTLVVGQGAHYEVKMKTSEGTLRFRLFNDTPNHRDNFVKLAERGFYNNLLFHRVIRDFMIQTGDPESIEASQVKVYGNADAGYKLDAEIVPRYYHRRGVVAAAREGDAENPARQSSSSQFYVVTGRVQNDSTLTAARRQIAERAADPSAAQITPEREKVYRTVGGAPHLDGSYTIFGEIVGGMGRVMKISQLPTDTQDRPKEDVYIREVQIKVVKDRKRDR</sequence>
<dbReference type="InterPro" id="IPR002130">
    <property type="entry name" value="Cyclophilin-type_PPIase_dom"/>
</dbReference>
<evidence type="ECO:0000256" key="3">
    <source>
        <dbReference type="ARBA" id="ARBA00013194"/>
    </source>
</evidence>
<feature type="signal peptide" evidence="6">
    <location>
        <begin position="1"/>
        <end position="21"/>
    </location>
</feature>
<feature type="chain" id="PRO_5039600550" description="peptidylprolyl isomerase" evidence="6">
    <location>
        <begin position="22"/>
        <end position="245"/>
    </location>
</feature>
<comment type="function">
    <text evidence="1">PPIases accelerate the folding of proteins. It catalyzes the cis-trans isomerization of proline imidic peptide bonds in oligopeptides.</text>
</comment>
<accession>A0A9D1QEX1</accession>
<keyword evidence="6" id="KW-0732">Signal</keyword>
<reference evidence="8" key="2">
    <citation type="submission" date="2021-04" db="EMBL/GenBank/DDBJ databases">
        <authorList>
            <person name="Gilroy R."/>
        </authorList>
    </citation>
    <scope>NUCLEOTIDE SEQUENCE</scope>
    <source>
        <strain evidence="8">ChiBcec15-1070</strain>
    </source>
</reference>
<dbReference type="EC" id="5.2.1.8" evidence="3"/>
<name>A0A9D1QEX1_9BACT</name>
<evidence type="ECO:0000313" key="9">
    <source>
        <dbReference type="Proteomes" id="UP000823926"/>
    </source>
</evidence>
<dbReference type="CDD" id="cd00317">
    <property type="entry name" value="cyclophilin"/>
    <property type="match status" value="1"/>
</dbReference>
<dbReference type="Proteomes" id="UP000823926">
    <property type="component" value="Unassembled WGS sequence"/>
</dbReference>
<organism evidence="8 9">
    <name type="scientific">Candidatus Rikenella faecigallinarum</name>
    <dbReference type="NCBI Taxonomy" id="2838745"/>
    <lineage>
        <taxon>Bacteria</taxon>
        <taxon>Pseudomonadati</taxon>
        <taxon>Bacteroidota</taxon>
        <taxon>Bacteroidia</taxon>
        <taxon>Bacteroidales</taxon>
        <taxon>Rikenellaceae</taxon>
        <taxon>Rikenella</taxon>
    </lineage>
</organism>
<dbReference type="AlphaFoldDB" id="A0A9D1QEX1"/>
<evidence type="ECO:0000256" key="5">
    <source>
        <dbReference type="ARBA" id="ARBA00023235"/>
    </source>
</evidence>
<reference evidence="8" key="1">
    <citation type="journal article" date="2021" name="PeerJ">
        <title>Extensive microbial diversity within the chicken gut microbiome revealed by metagenomics and culture.</title>
        <authorList>
            <person name="Gilroy R."/>
            <person name="Ravi A."/>
            <person name="Getino M."/>
            <person name="Pursley I."/>
            <person name="Horton D.L."/>
            <person name="Alikhan N.F."/>
            <person name="Baker D."/>
            <person name="Gharbi K."/>
            <person name="Hall N."/>
            <person name="Watson M."/>
            <person name="Adriaenssens E.M."/>
            <person name="Foster-Nyarko E."/>
            <person name="Jarju S."/>
            <person name="Secka A."/>
            <person name="Antonio M."/>
            <person name="Oren A."/>
            <person name="Chaudhuri R.R."/>
            <person name="La Ragione R."/>
            <person name="Hildebrand F."/>
            <person name="Pallen M.J."/>
        </authorList>
    </citation>
    <scope>NUCLEOTIDE SEQUENCE</scope>
    <source>
        <strain evidence="8">ChiBcec15-1070</strain>
    </source>
</reference>
<comment type="similarity">
    <text evidence="2">Belongs to the cyclophilin-type PPIase family.</text>
</comment>
<keyword evidence="4" id="KW-0697">Rotamase</keyword>
<dbReference type="PIRSF" id="PIRSF001467">
    <property type="entry name" value="Peptidylpro_ismrse"/>
    <property type="match status" value="1"/>
</dbReference>
<gene>
    <name evidence="8" type="ORF">H9888_07655</name>
</gene>
<evidence type="ECO:0000313" key="8">
    <source>
        <dbReference type="EMBL" id="HIW11354.1"/>
    </source>
</evidence>
<comment type="caution">
    <text evidence="8">The sequence shown here is derived from an EMBL/GenBank/DDBJ whole genome shotgun (WGS) entry which is preliminary data.</text>
</comment>
<dbReference type="Pfam" id="PF00160">
    <property type="entry name" value="Pro_isomerase"/>
    <property type="match status" value="1"/>
</dbReference>
<dbReference type="PANTHER" id="PTHR45625:SF4">
    <property type="entry name" value="PEPTIDYLPROLYL ISOMERASE DOMAIN AND WD REPEAT-CONTAINING PROTEIN 1"/>
    <property type="match status" value="1"/>
</dbReference>
<dbReference type="Gene3D" id="2.40.100.10">
    <property type="entry name" value="Cyclophilin-like"/>
    <property type="match status" value="1"/>
</dbReference>
<dbReference type="SUPFAM" id="SSF50891">
    <property type="entry name" value="Cyclophilin-like"/>
    <property type="match status" value="1"/>
</dbReference>
<dbReference type="InterPro" id="IPR029000">
    <property type="entry name" value="Cyclophilin-like_dom_sf"/>
</dbReference>
<evidence type="ECO:0000256" key="4">
    <source>
        <dbReference type="ARBA" id="ARBA00023110"/>
    </source>
</evidence>
<proteinExistence type="inferred from homology"/>